<evidence type="ECO:0000313" key="2">
    <source>
        <dbReference type="Proteomes" id="UP000308197"/>
    </source>
</evidence>
<accession>A0A5C3PXU6</accession>
<keyword evidence="2" id="KW-1185">Reference proteome</keyword>
<evidence type="ECO:0000313" key="1">
    <source>
        <dbReference type="EMBL" id="TFK92930.1"/>
    </source>
</evidence>
<dbReference type="InParanoid" id="A0A5C3PXU6"/>
<name>A0A5C3PXU6_9APHY</name>
<protein>
    <submittedName>
        <fullName evidence="1">Uncharacterized protein</fullName>
    </submittedName>
</protein>
<dbReference type="EMBL" id="ML210990">
    <property type="protein sequence ID" value="TFK92930.1"/>
    <property type="molecule type" value="Genomic_DNA"/>
</dbReference>
<sequence>MQTAPSLIACTKAGTPCGPQMSIGNESIDSCSFESAAKMVHKTTETSSIGRYEYNIDSTPIILHRVLEKGAQYRRARAWTETTGVCGEYILDKLLCDGCGVSTTLKQQEYGQVAHGNCRHDDDKQQPRDAYGRVVRSSDYAEERRLRTWALRVFEVDGDEVIFLGQDGDDEVVIIVRGYGSGRRLPRERRYRYGEIVEHWEIRMRGEIAGRACAACAGAERVCWFVNAIGGV</sequence>
<dbReference type="Proteomes" id="UP000308197">
    <property type="component" value="Unassembled WGS sequence"/>
</dbReference>
<gene>
    <name evidence="1" type="ORF">K466DRAFT_182541</name>
</gene>
<dbReference type="AlphaFoldDB" id="A0A5C3PXU6"/>
<proteinExistence type="predicted"/>
<reference evidence="1 2" key="1">
    <citation type="journal article" date="2019" name="Nat. Ecol. Evol.">
        <title>Megaphylogeny resolves global patterns of mushroom evolution.</title>
        <authorList>
            <person name="Varga T."/>
            <person name="Krizsan K."/>
            <person name="Foldi C."/>
            <person name="Dima B."/>
            <person name="Sanchez-Garcia M."/>
            <person name="Sanchez-Ramirez S."/>
            <person name="Szollosi G.J."/>
            <person name="Szarkandi J.G."/>
            <person name="Papp V."/>
            <person name="Albert L."/>
            <person name="Andreopoulos W."/>
            <person name="Angelini C."/>
            <person name="Antonin V."/>
            <person name="Barry K.W."/>
            <person name="Bougher N.L."/>
            <person name="Buchanan P."/>
            <person name="Buyck B."/>
            <person name="Bense V."/>
            <person name="Catcheside P."/>
            <person name="Chovatia M."/>
            <person name="Cooper J."/>
            <person name="Damon W."/>
            <person name="Desjardin D."/>
            <person name="Finy P."/>
            <person name="Geml J."/>
            <person name="Haridas S."/>
            <person name="Hughes K."/>
            <person name="Justo A."/>
            <person name="Karasinski D."/>
            <person name="Kautmanova I."/>
            <person name="Kiss B."/>
            <person name="Kocsube S."/>
            <person name="Kotiranta H."/>
            <person name="LaButti K.M."/>
            <person name="Lechner B.E."/>
            <person name="Liimatainen K."/>
            <person name="Lipzen A."/>
            <person name="Lukacs Z."/>
            <person name="Mihaltcheva S."/>
            <person name="Morgado L.N."/>
            <person name="Niskanen T."/>
            <person name="Noordeloos M.E."/>
            <person name="Ohm R.A."/>
            <person name="Ortiz-Santana B."/>
            <person name="Ovrebo C."/>
            <person name="Racz N."/>
            <person name="Riley R."/>
            <person name="Savchenko A."/>
            <person name="Shiryaev A."/>
            <person name="Soop K."/>
            <person name="Spirin V."/>
            <person name="Szebenyi C."/>
            <person name="Tomsovsky M."/>
            <person name="Tulloss R.E."/>
            <person name="Uehling J."/>
            <person name="Grigoriev I.V."/>
            <person name="Vagvolgyi C."/>
            <person name="Papp T."/>
            <person name="Martin F.M."/>
            <person name="Miettinen O."/>
            <person name="Hibbett D.S."/>
            <person name="Nagy L.G."/>
        </authorList>
    </citation>
    <scope>NUCLEOTIDE SEQUENCE [LARGE SCALE GENOMIC DNA]</scope>
    <source>
        <strain evidence="1 2">HHB13444</strain>
    </source>
</reference>
<organism evidence="1 2">
    <name type="scientific">Polyporus arcularius HHB13444</name>
    <dbReference type="NCBI Taxonomy" id="1314778"/>
    <lineage>
        <taxon>Eukaryota</taxon>
        <taxon>Fungi</taxon>
        <taxon>Dikarya</taxon>
        <taxon>Basidiomycota</taxon>
        <taxon>Agaricomycotina</taxon>
        <taxon>Agaricomycetes</taxon>
        <taxon>Polyporales</taxon>
        <taxon>Polyporaceae</taxon>
        <taxon>Polyporus</taxon>
    </lineage>
</organism>